<reference evidence="2" key="1">
    <citation type="submission" date="2020-04" db="EMBL/GenBank/DDBJ databases">
        <authorList>
            <person name="Zhang T."/>
        </authorList>
    </citation>
    <scope>NUCLEOTIDE SEQUENCE</scope>
    <source>
        <strain evidence="2">HKST-UBA01</strain>
    </source>
</reference>
<dbReference type="SMART" id="SM00327">
    <property type="entry name" value="VWA"/>
    <property type="match status" value="1"/>
</dbReference>
<proteinExistence type="predicted"/>
<evidence type="ECO:0000313" key="3">
    <source>
        <dbReference type="Proteomes" id="UP000697710"/>
    </source>
</evidence>
<dbReference type="Proteomes" id="UP000697710">
    <property type="component" value="Unassembled WGS sequence"/>
</dbReference>
<dbReference type="InterPro" id="IPR036465">
    <property type="entry name" value="vWFA_dom_sf"/>
</dbReference>
<dbReference type="SUPFAM" id="SSF53300">
    <property type="entry name" value="vWA-like"/>
    <property type="match status" value="1"/>
</dbReference>
<evidence type="ECO:0000259" key="1">
    <source>
        <dbReference type="PROSITE" id="PS50234"/>
    </source>
</evidence>
<dbReference type="AlphaFoldDB" id="A0A956RRR1"/>
<organism evidence="2 3">
    <name type="scientific">Eiseniibacteriota bacterium</name>
    <dbReference type="NCBI Taxonomy" id="2212470"/>
    <lineage>
        <taxon>Bacteria</taxon>
        <taxon>Candidatus Eiseniibacteriota</taxon>
    </lineage>
</organism>
<sequence>MPIEVTAPTPRPMLVVVLADTSGSMAVDGKITVLNDAVSRMVDAFKQLQVPGCELIISAISFGGTAALHLSPTAVGDVQWAPLTAGGATPMGAAFELAKQLLEDASIVPERSHRPNLVLVSDGIPTDQWEQPLKDLDATEQARRALRFAVGIGADARQDVLKRFAGDEGEVVPVEAVEMLTEFFRYVTYAVTTAAQRPVRTQADLPTFVDYPSSEDLEF</sequence>
<dbReference type="EMBL" id="JAGQHR010000861">
    <property type="protein sequence ID" value="MCA9729837.1"/>
    <property type="molecule type" value="Genomic_DNA"/>
</dbReference>
<protein>
    <submittedName>
        <fullName evidence="2">VWA domain-containing protein</fullName>
    </submittedName>
</protein>
<dbReference type="InterPro" id="IPR002035">
    <property type="entry name" value="VWF_A"/>
</dbReference>
<dbReference type="Pfam" id="PF13519">
    <property type="entry name" value="VWA_2"/>
    <property type="match status" value="1"/>
</dbReference>
<reference evidence="2" key="2">
    <citation type="journal article" date="2021" name="Microbiome">
        <title>Successional dynamics and alternative stable states in a saline activated sludge microbial community over 9 years.</title>
        <authorList>
            <person name="Wang Y."/>
            <person name="Ye J."/>
            <person name="Ju F."/>
            <person name="Liu L."/>
            <person name="Boyd J.A."/>
            <person name="Deng Y."/>
            <person name="Parks D.H."/>
            <person name="Jiang X."/>
            <person name="Yin X."/>
            <person name="Woodcroft B.J."/>
            <person name="Tyson G.W."/>
            <person name="Hugenholtz P."/>
            <person name="Polz M.F."/>
            <person name="Zhang T."/>
        </authorList>
    </citation>
    <scope>NUCLEOTIDE SEQUENCE</scope>
    <source>
        <strain evidence="2">HKST-UBA01</strain>
    </source>
</reference>
<dbReference type="PROSITE" id="PS50234">
    <property type="entry name" value="VWFA"/>
    <property type="match status" value="1"/>
</dbReference>
<name>A0A956RRR1_UNCEI</name>
<dbReference type="Gene3D" id="3.40.50.410">
    <property type="entry name" value="von Willebrand factor, type A domain"/>
    <property type="match status" value="1"/>
</dbReference>
<accession>A0A956RRR1</accession>
<feature type="domain" description="VWFA" evidence="1">
    <location>
        <begin position="14"/>
        <end position="187"/>
    </location>
</feature>
<gene>
    <name evidence="2" type="ORF">KC729_19290</name>
</gene>
<comment type="caution">
    <text evidence="2">The sequence shown here is derived from an EMBL/GenBank/DDBJ whole genome shotgun (WGS) entry which is preliminary data.</text>
</comment>
<evidence type="ECO:0000313" key="2">
    <source>
        <dbReference type="EMBL" id="MCA9729837.1"/>
    </source>
</evidence>